<feature type="non-terminal residue" evidence="2">
    <location>
        <position position="1"/>
    </location>
</feature>
<organism evidence="2">
    <name type="scientific">uncultured Thermomicrobiales bacterium</name>
    <dbReference type="NCBI Taxonomy" id="1645740"/>
    <lineage>
        <taxon>Bacteria</taxon>
        <taxon>Pseudomonadati</taxon>
        <taxon>Thermomicrobiota</taxon>
        <taxon>Thermomicrobia</taxon>
        <taxon>Thermomicrobiales</taxon>
        <taxon>environmental samples</taxon>
    </lineage>
</organism>
<feature type="compositionally biased region" description="Basic and acidic residues" evidence="1">
    <location>
        <begin position="107"/>
        <end position="123"/>
    </location>
</feature>
<feature type="compositionally biased region" description="Basic residues" evidence="1">
    <location>
        <begin position="131"/>
        <end position="157"/>
    </location>
</feature>
<evidence type="ECO:0000256" key="1">
    <source>
        <dbReference type="SAM" id="MobiDB-lite"/>
    </source>
</evidence>
<accession>A0A6J4V6W0</accession>
<protein>
    <submittedName>
        <fullName evidence="2">Probable signal peptide protein</fullName>
    </submittedName>
</protein>
<gene>
    <name evidence="2" type="ORF">AVDCRST_MAG19-2569</name>
</gene>
<feature type="compositionally biased region" description="Basic residues" evidence="1">
    <location>
        <begin position="54"/>
        <end position="85"/>
    </location>
</feature>
<feature type="region of interest" description="Disordered" evidence="1">
    <location>
        <begin position="1"/>
        <end position="174"/>
    </location>
</feature>
<evidence type="ECO:0000313" key="2">
    <source>
        <dbReference type="EMBL" id="CAA9568919.1"/>
    </source>
</evidence>
<reference evidence="2" key="1">
    <citation type="submission" date="2020-02" db="EMBL/GenBank/DDBJ databases">
        <authorList>
            <person name="Meier V. D."/>
        </authorList>
    </citation>
    <scope>NUCLEOTIDE SEQUENCE</scope>
    <source>
        <strain evidence="2">AVDCRST_MAG19</strain>
    </source>
</reference>
<feature type="non-terminal residue" evidence="2">
    <location>
        <position position="246"/>
    </location>
</feature>
<proteinExistence type="predicted"/>
<feature type="compositionally biased region" description="Basic and acidic residues" evidence="1">
    <location>
        <begin position="234"/>
        <end position="246"/>
    </location>
</feature>
<feature type="region of interest" description="Disordered" evidence="1">
    <location>
        <begin position="201"/>
        <end position="246"/>
    </location>
</feature>
<name>A0A6J4V6W0_9BACT</name>
<feature type="compositionally biased region" description="Low complexity" evidence="1">
    <location>
        <begin position="32"/>
        <end position="53"/>
    </location>
</feature>
<dbReference type="AlphaFoldDB" id="A0A6J4V6W0"/>
<dbReference type="EMBL" id="CADCWL010000127">
    <property type="protein sequence ID" value="CAA9568919.1"/>
    <property type="molecule type" value="Genomic_DNA"/>
</dbReference>
<sequence length="246" mass="28383">DRRHSPRQRLPDRPPRPRRLRRRLQLERRGRAPPSRRGAGRRPGQPAAGSLGRRLLRPRRHRADPRPGPRRRSLVRRRRHHHRLRRPTERRRPGLRRRLRPGGGRDPAPDRGRLPRQRPDHGPGRATVPDRKRRRDGGRVRHLRREVPRGVRRRRARGAGGRDAGDPASGRSSLLFRADDRRRLEDAAVLGGGCLRGLRRRQRRGALHGPAGQGRRHRGRRLARDHGLPAPGRVRPDHEGARLVGV</sequence>